<dbReference type="SUPFAM" id="SSF159659">
    <property type="entry name" value="Cgl1923-like"/>
    <property type="match status" value="1"/>
</dbReference>
<keyword evidence="1" id="KW-0175">Coiled coil</keyword>
<evidence type="ECO:0000313" key="2">
    <source>
        <dbReference type="EMBL" id="CCC82549.1"/>
    </source>
</evidence>
<feature type="coiled-coil region" evidence="1">
    <location>
        <begin position="201"/>
        <end position="228"/>
    </location>
</feature>
<name>G4RLV4_THETK</name>
<dbReference type="Proteomes" id="UP000002654">
    <property type="component" value="Chromosome"/>
</dbReference>
<keyword evidence="3" id="KW-1185">Reference proteome</keyword>
<dbReference type="KEGG" id="ttn:TTX_1935"/>
<dbReference type="AlphaFoldDB" id="G4RLV4"/>
<protein>
    <submittedName>
        <fullName evidence="2">ATP-grasp superfamily enzyme</fullName>
    </submittedName>
</protein>
<dbReference type="InterPro" id="IPR019151">
    <property type="entry name" value="Proteasome_assmbl_chaperone_2"/>
</dbReference>
<reference evidence="2 3" key="1">
    <citation type="journal article" date="2011" name="PLoS ONE">
        <title>The complete genome sequence of Thermoproteus tenax: a physiologically versatile member of the Crenarchaeota.</title>
        <authorList>
            <person name="Siebers B."/>
            <person name="Zaparty M."/>
            <person name="Raddatz G."/>
            <person name="Tjaden B."/>
            <person name="Albers S.V."/>
            <person name="Bell S.D."/>
            <person name="Blombach F."/>
            <person name="Kletzin A."/>
            <person name="Kyrpides N."/>
            <person name="Lanz C."/>
            <person name="Plagens A."/>
            <person name="Rampp M."/>
            <person name="Rosinus A."/>
            <person name="von Jan M."/>
            <person name="Makarova K.S."/>
            <person name="Klenk H.P."/>
            <person name="Schuster S.C."/>
            <person name="Hensel R."/>
        </authorList>
    </citation>
    <scope>NUCLEOTIDE SEQUENCE [LARGE SCALE GENOMIC DNA]</scope>
    <source>
        <strain evidence="3">ATCC 35583 / DSM 2078 / JCM 9277 / NBRC 100435 / Kra 1</strain>
    </source>
</reference>
<dbReference type="Pfam" id="PF09754">
    <property type="entry name" value="PAC2"/>
    <property type="match status" value="1"/>
</dbReference>
<dbReference type="PATRIC" id="fig|768679.9.peg.1958"/>
<dbReference type="OrthoDB" id="35908at2157"/>
<dbReference type="HOGENOM" id="CLU_075000_2_0_2"/>
<organism evidence="2 3">
    <name type="scientific">Thermoproteus tenax (strain ATCC 35583 / DSM 2078 / JCM 9277 / NBRC 100435 / Kra 1)</name>
    <dbReference type="NCBI Taxonomy" id="768679"/>
    <lineage>
        <taxon>Archaea</taxon>
        <taxon>Thermoproteota</taxon>
        <taxon>Thermoprotei</taxon>
        <taxon>Thermoproteales</taxon>
        <taxon>Thermoproteaceae</taxon>
        <taxon>Thermoproteus</taxon>
    </lineage>
</organism>
<dbReference type="eggNOG" id="arCOG00347">
    <property type="taxonomic scope" value="Archaea"/>
</dbReference>
<dbReference type="RefSeq" id="WP_014127802.1">
    <property type="nucleotide sequence ID" value="NC_016070.1"/>
</dbReference>
<dbReference type="InterPro" id="IPR038389">
    <property type="entry name" value="PSMG2_sf"/>
</dbReference>
<gene>
    <name evidence="2" type="ordered locus">TTX_1935</name>
</gene>
<evidence type="ECO:0000313" key="3">
    <source>
        <dbReference type="Proteomes" id="UP000002654"/>
    </source>
</evidence>
<dbReference type="Gene3D" id="3.40.50.10900">
    <property type="entry name" value="PAC-like subunit"/>
    <property type="match status" value="1"/>
</dbReference>
<dbReference type="PANTHER" id="PTHR35610">
    <property type="entry name" value="3-ISOPROPYLMALATE DEHYDRATASE-RELATED"/>
    <property type="match status" value="1"/>
</dbReference>
<sequence>MKIIFKFKRPYSREIFVAGFHGVGLVGHIAVKHLSRSCETIGYIKYREMPPVVAYEGDRLALQAEIFSCDRVTGVVNNYGINDRALYDFIESLADWVVSGGFKMAVLFGGLDGRFKRSPDDLLRVAYTSSYIKSGFPLGDSKRLEQGLQIVGPLALLLSLFELYDFPALVILPYADKPADPQAASVALEHFGRLFGISVDTTDLKQLAEELEREYNEMRKQLEESKREESHYYI</sequence>
<dbReference type="PANTHER" id="PTHR35610:SF3">
    <property type="entry name" value="PROTEASOME ASSEMBLY CHAPERONE FAMILY PROTEIN"/>
    <property type="match status" value="1"/>
</dbReference>
<proteinExistence type="predicted"/>
<evidence type="ECO:0000256" key="1">
    <source>
        <dbReference type="SAM" id="Coils"/>
    </source>
</evidence>
<dbReference type="STRING" id="768679.TTX_1935"/>
<accession>G4RLV4</accession>
<dbReference type="PaxDb" id="768679-TTX_1935"/>
<dbReference type="EMBL" id="FN869859">
    <property type="protein sequence ID" value="CCC82549.1"/>
    <property type="molecule type" value="Genomic_DNA"/>
</dbReference>
<dbReference type="GeneID" id="11262818"/>